<feature type="non-terminal residue" evidence="2">
    <location>
        <position position="1"/>
    </location>
</feature>
<gene>
    <name evidence="2" type="ORF">MUK42_33605</name>
</gene>
<feature type="region of interest" description="Disordered" evidence="1">
    <location>
        <begin position="1"/>
        <end position="28"/>
    </location>
</feature>
<reference evidence="2" key="1">
    <citation type="submission" date="2022-05" db="EMBL/GenBank/DDBJ databases">
        <title>The Musa troglodytarum L. genome provides insights into the mechanism of non-climacteric behaviour and enrichment of carotenoids.</title>
        <authorList>
            <person name="Wang J."/>
        </authorList>
    </citation>
    <scope>NUCLEOTIDE SEQUENCE</scope>
    <source>
        <tissue evidence="2">Leaf</tissue>
    </source>
</reference>
<dbReference type="AlphaFoldDB" id="A0A9E7GU26"/>
<accession>A0A9E7GU26</accession>
<name>A0A9E7GU26_9LILI</name>
<keyword evidence="3" id="KW-1185">Reference proteome</keyword>
<organism evidence="2 3">
    <name type="scientific">Musa troglodytarum</name>
    <name type="common">fe'i banana</name>
    <dbReference type="NCBI Taxonomy" id="320322"/>
    <lineage>
        <taxon>Eukaryota</taxon>
        <taxon>Viridiplantae</taxon>
        <taxon>Streptophyta</taxon>
        <taxon>Embryophyta</taxon>
        <taxon>Tracheophyta</taxon>
        <taxon>Spermatophyta</taxon>
        <taxon>Magnoliopsida</taxon>
        <taxon>Liliopsida</taxon>
        <taxon>Zingiberales</taxon>
        <taxon>Musaceae</taxon>
        <taxon>Musa</taxon>
    </lineage>
</organism>
<evidence type="ECO:0000313" key="2">
    <source>
        <dbReference type="EMBL" id="URE18332.1"/>
    </source>
</evidence>
<dbReference type="Proteomes" id="UP001055439">
    <property type="component" value="Chromosome 7"/>
</dbReference>
<evidence type="ECO:0000313" key="3">
    <source>
        <dbReference type="Proteomes" id="UP001055439"/>
    </source>
</evidence>
<sequence>HETSKERAERFPRVGAEKGEDAPRSRARRPAVAAGAALLVHRRLHIPAEVASACLEGAFQVVPTMRCAWTRMYLLFILGFVASLTSRVKVI</sequence>
<protein>
    <submittedName>
        <fullName evidence="2">Uncharacterized protein</fullName>
    </submittedName>
</protein>
<dbReference type="EMBL" id="CP097509">
    <property type="protein sequence ID" value="URE18332.1"/>
    <property type="molecule type" value="Genomic_DNA"/>
</dbReference>
<dbReference type="OrthoDB" id="1901781at2759"/>
<proteinExistence type="predicted"/>
<feature type="compositionally biased region" description="Basic and acidic residues" evidence="1">
    <location>
        <begin position="1"/>
        <end position="24"/>
    </location>
</feature>
<evidence type="ECO:0000256" key="1">
    <source>
        <dbReference type="SAM" id="MobiDB-lite"/>
    </source>
</evidence>